<dbReference type="Proteomes" id="UP000335636">
    <property type="component" value="Unassembled WGS sequence"/>
</dbReference>
<evidence type="ECO:0000313" key="1">
    <source>
        <dbReference type="EMBL" id="VTJ87030.1"/>
    </source>
</evidence>
<feature type="non-terminal residue" evidence="1">
    <location>
        <position position="82"/>
    </location>
</feature>
<evidence type="ECO:0000313" key="2">
    <source>
        <dbReference type="Proteomes" id="UP000335636"/>
    </source>
</evidence>
<comment type="caution">
    <text evidence="1">The sequence shown here is derived from an EMBL/GenBank/DDBJ whole genome shotgun (WGS) entry which is preliminary data.</text>
</comment>
<dbReference type="AlphaFoldDB" id="A0A5E4D0H5"/>
<reference evidence="1" key="1">
    <citation type="submission" date="2019-04" db="EMBL/GenBank/DDBJ databases">
        <authorList>
            <person name="Alioto T."/>
            <person name="Alioto T."/>
        </authorList>
    </citation>
    <scope>NUCLEOTIDE SEQUENCE [LARGE SCALE GENOMIC DNA]</scope>
</reference>
<accession>A0A5E4D0H5</accession>
<gene>
    <name evidence="1" type="ORF">MONAX_5E017694</name>
</gene>
<proteinExistence type="predicted"/>
<organism evidence="1 2">
    <name type="scientific">Marmota monax</name>
    <name type="common">Woodchuck</name>
    <dbReference type="NCBI Taxonomy" id="9995"/>
    <lineage>
        <taxon>Eukaryota</taxon>
        <taxon>Metazoa</taxon>
        <taxon>Chordata</taxon>
        <taxon>Craniata</taxon>
        <taxon>Vertebrata</taxon>
        <taxon>Euteleostomi</taxon>
        <taxon>Mammalia</taxon>
        <taxon>Eutheria</taxon>
        <taxon>Euarchontoglires</taxon>
        <taxon>Glires</taxon>
        <taxon>Rodentia</taxon>
        <taxon>Sciuromorpha</taxon>
        <taxon>Sciuridae</taxon>
        <taxon>Xerinae</taxon>
        <taxon>Marmotini</taxon>
        <taxon>Marmota</taxon>
    </lineage>
</organism>
<protein>
    <submittedName>
        <fullName evidence="1">Uncharacterized protein</fullName>
    </submittedName>
</protein>
<dbReference type="EMBL" id="CABDUW010002489">
    <property type="protein sequence ID" value="VTJ87030.1"/>
    <property type="molecule type" value="Genomic_DNA"/>
</dbReference>
<sequence length="82" mass="9363">MTQLREIEERAMEELKEIIQQGPGWLELSEISEQTDYDLETFVNKAECVVVQQGKPLSAQQDVIKALCLVMQLAKQVSKQIN</sequence>
<name>A0A5E4D0H5_MARMO</name>
<keyword evidence="2" id="KW-1185">Reference proteome</keyword>